<dbReference type="AlphaFoldDB" id="A0A443VDX4"/>
<comment type="caution">
    <text evidence="2">The sequence shown here is derived from an EMBL/GenBank/DDBJ whole genome shotgun (WGS) entry which is preliminary data.</text>
</comment>
<dbReference type="Proteomes" id="UP000288843">
    <property type="component" value="Unassembled WGS sequence"/>
</dbReference>
<proteinExistence type="predicted"/>
<feature type="region of interest" description="Disordered" evidence="1">
    <location>
        <begin position="21"/>
        <end position="41"/>
    </location>
</feature>
<evidence type="ECO:0000256" key="1">
    <source>
        <dbReference type="SAM" id="MobiDB-lite"/>
    </source>
</evidence>
<accession>A0A443VDX4</accession>
<evidence type="ECO:0000313" key="3">
    <source>
        <dbReference type="Proteomes" id="UP000288843"/>
    </source>
</evidence>
<gene>
    <name evidence="2" type="ORF">DN603_29225</name>
</gene>
<dbReference type="EMBL" id="QKOX01000056">
    <property type="protein sequence ID" value="RWT14114.1"/>
    <property type="molecule type" value="Genomic_DNA"/>
</dbReference>
<evidence type="ECO:0000313" key="2">
    <source>
        <dbReference type="EMBL" id="RWT14114.1"/>
    </source>
</evidence>
<name>A0A443VDX4_RAOPL</name>
<organism evidence="2 3">
    <name type="scientific">Raoultella planticola</name>
    <name type="common">Klebsiella planticola</name>
    <dbReference type="NCBI Taxonomy" id="575"/>
    <lineage>
        <taxon>Bacteria</taxon>
        <taxon>Pseudomonadati</taxon>
        <taxon>Pseudomonadota</taxon>
        <taxon>Gammaproteobacteria</taxon>
        <taxon>Enterobacterales</taxon>
        <taxon>Enterobacteriaceae</taxon>
        <taxon>Klebsiella/Raoultella group</taxon>
        <taxon>Raoultella</taxon>
    </lineage>
</organism>
<protein>
    <submittedName>
        <fullName evidence="2">Uncharacterized protein</fullName>
    </submittedName>
</protein>
<sequence>MCYLAAPGGLQKSKRLTPRIQYGGQNEFAPPRTGINSEQNTKANDYPAFRRAFSTEVCVNSLNFAYGVHEITSRCANVVVYAQSGNIFVLR</sequence>
<reference evidence="2 3" key="1">
    <citation type="submission" date="2018-06" db="EMBL/GenBank/DDBJ databases">
        <title>Carbapenemase-producing Enterobacteriaceae present in wastewater treatment plant effluent and nearby surface waters in the US.</title>
        <authorList>
            <person name="Mathys D.A."/>
            <person name="Mollenkopf D.F."/>
            <person name="Feicht S.M."/>
            <person name="Adams R.J."/>
            <person name="Albers A.L."/>
            <person name="Stuever D.M."/>
            <person name="Daniels J.B."/>
            <person name="Wittum T.E."/>
        </authorList>
    </citation>
    <scope>NUCLEOTIDE SEQUENCE [LARGE SCALE GENOMIC DNA]</scope>
    <source>
        <strain evidence="2 3">GEO_47_Down_B</strain>
    </source>
</reference>